<organism evidence="6 7">
    <name type="scientific">Gracilimonas sediminicola</name>
    <dbReference type="NCBI Taxonomy" id="2952158"/>
    <lineage>
        <taxon>Bacteria</taxon>
        <taxon>Pseudomonadati</taxon>
        <taxon>Balneolota</taxon>
        <taxon>Balneolia</taxon>
        <taxon>Balneolales</taxon>
        <taxon>Balneolaceae</taxon>
        <taxon>Gracilimonas</taxon>
    </lineage>
</organism>
<dbReference type="InterPro" id="IPR013519">
    <property type="entry name" value="Int_alpha_beta-p"/>
</dbReference>
<dbReference type="InterPro" id="IPR028994">
    <property type="entry name" value="Integrin_alpha_N"/>
</dbReference>
<dbReference type="PANTHER" id="PTHR44103:SF1">
    <property type="entry name" value="PROPROTEIN CONVERTASE P"/>
    <property type="match status" value="1"/>
</dbReference>
<accession>A0A9X2L4B5</accession>
<dbReference type="Proteomes" id="UP001139125">
    <property type="component" value="Unassembled WGS sequence"/>
</dbReference>
<dbReference type="SMART" id="SM00191">
    <property type="entry name" value="Int_alpha"/>
    <property type="match status" value="5"/>
</dbReference>
<feature type="domain" description="Fibronectin type-III" evidence="5">
    <location>
        <begin position="2511"/>
        <end position="2605"/>
    </location>
</feature>
<dbReference type="InterPro" id="IPR013517">
    <property type="entry name" value="FG-GAP"/>
</dbReference>
<sequence>MKKGLLLFGIFTFGALTSPTAFAQDKEAVPQTISATTLSGNTDILLNSPVVPESPDRDLVAESEVFPTTDTVYTFSDGTLPKNFIAFTGGTMFGRETSTPWALEQSANTFEAGYSLKSGAIDSSQNSNMGMFVVIGDGGGTLQFKYRTSTEANFDYFYLEIFNTVVDSASGDTSWTDSPVYDLPAGQYYIDFWFSKDESVDDPNGIDAVFLDNIALTGLDATPVRISNVQPAAAAPFSEVSIYGSGFFNSSGHTVRFGDTEANILSKTENKIVVQVPNTSVGIQDLAVTNFFGGDTLASGFSVLNAVDASFGAQNIISTLADGAQDIYAADLDGDGDLDVVSASETDDTIAWYPNNGDGTFAAQSIISTLADGPQGVFVSDIDGDGDQDVLSASKADDKIAWYPNNGDGTFAPQIVISTLADGANNVYATDLDSDGDQDVISTSIFDNEIAWYQNNGDGTFTTQSIISTSVDGIISLNATDIDGDGDQDLISGSLNDGKTAWYPNNGDGTFASQIVIGTNDGNIRSVYSGDMDGDGDQDVINASGSDDEIFWYENDGNGNFVAFYVVSGLADGPNDIYAVDMDGDGDQDIVSSSLNDNKVAWYSNNGDGSFDIQTVISTQANLPSSILAVDLDNDGDQDALSASFTDNKIAWYENTGTEIVSYVTKVSKEAAAPGSSIQVYGSGFNSSSSVYIDGVQATVESSQSTKLTVTVPSMNTGIHDLIVQTDGDVAEYSGKFTVIKEQPAYFEFAESFDNGNSSSNISVSLDLDGDSDYDVLENYSLGGGVYELIPLINDGTGSFTYGTSIANTSIVEQTAGDFNGDGLEDLVYFTSLGTDSLIFLPSNGDGSFGTKIHLTGFTTSFFNYHMEAADVNSDGNLDLLGGNLGSGALSWFAGNGDGTFGTEQTIITGSSLIYDFTLSDLDLDGDLDIVTGQNGILNWFENDGTGSFTLVASLGSSSYRTIATSYVNQDAYPDIITATSSATYYLINNGNSTFGSQIAISSQSGNGITDELEVFDFDGDGDEDILGSNSSNLFWIEKTGTFDYSEIQPIRTPDGLRRKTDIRDFDNDGDLDIIGSPTSNGTLEFYRNIVPDLKITDVIPLGAAPGAEVEIFGNSFSKDLSELSISVNGVSANVLSSDGEASYAKKVVIEIPVTSAGPADLTINSGSRSTTVSNAFTVLKSEGAYFDGQNIIYNQPEQPYISVFGDLNGDGYKDVVTWSNTNDNLDWFENDQSGGFGSRTPIGSGTFVYNIVITDVDEDGDNDIVTLDGTNRSVRVYPNSGSGLFSTPYDLYDYPTQSGYTPTLKDFTMVDMDGDGLKDPVVSLYYTASSGFSPYYTKVLWHKNNGDGTAELPNDIFSFNSSSFSSTYISDFHITDFDGDGDQDALIAYDSGKGIRALINEGNNNFSNTGAENRYYYSNDLISDMKSVDLNKDGIKDIVFGRRYIGTSFSNNITVTQGTGSSNPPLTVLHESSGYPDEIEVLDFNGDGFYDILFSSLGGDEITLLITDGSSVTDTVNIATSATINGPRYIDAADMDNDGDLDVVSASSLDDKIAWYENEMPPVNLSTIAEARQTANGETVRVQGIITRKHQNVFKIQQNGAGLHLYATADFNAPLFNAGVQIGDLVEITGTVGEVNSMKELINISSVNVISAENPLPAPVDIVLSQVSDFEQYESVLVTVNNLSVNEAGQNFVNETDYDIFESGQLSPIRMTVGPDYTTEIAGQLIPDDFEFTGIIYQSSSNGTDGYALYPINNSDVRYYTPDNEFISIETAKNLTDSSFARVRGVVTSPNFQASANNTAFYVQDGDFGIVVFNDDIAVSGIAPGDSVEVEGELATFSGLREIVVGDVNNNISVLNSGNALPDPITITYNDFVNAGDPSTDLQNLQGRLVRINDLITDPGTWPSNASATNTNVSAETFGGNTIAIRLWAQTEVIGDTPPAYLDLVGILGSFNGAQIAPRFSSDIIPIETPGPLNMTATAGASSIALDWSPSPAPNIGGYNVYRSTSSFSDSTAATRLNTSVIGDTTFTDSTPVENTTYYYRAAAYDTVTGALSQLSDEVVVPFKIKSLYALSATAGDAGSSLTIYGANLTNSSLDVQVGGQSATITSSDSIKISVTIPAVSPGTYQVTVVIDGNTFLNAPDMYTVLEDTPGESGFFQDPTTLATLSGILEVKIANLDNDQDLDILTASYNENSSNNVEYLENLGGLTFSAPEALGETGDARARSLTYADFDGDGILDVAAAYNNVLAWYQNDGSFNFSNVDGSVIETFPVISNYNSQDVIAFDVNLDGDTDIIHVHTISDDISYYENNGTGTFVLQQLIDGNAPLANDVKAADFDGDGDFDLVASIEASNQIVQYVNNAGTFAAASVISSSVDNPQNVITADLDNDGFIDVLSISQTDSKVAWYSNSSGNGTFGAQSVISSDLTDPFNATAADLNGDDLKDVIVSTLNGYLVWYKNLGSGSFDTADTLLSGAGELRSVAAADLTEAGLLDLVVGDYTANQLLLLKNVDTPPAPPTGVTVSGNIGSASLSWNANTETDLLGYDVVRSTNPDVDGFTSLLGTPQTGTTYEDTGLNNGVTYYYRVVAIDSSNTRVASDTVSIKAISTQISGIYPTSGIEGTQVTLSGIGFSNVSSENQVQFSGTNANVISADSASIVVEAPAGLSGFVNVSVTTNGIGYTYPQKYLYLNESEGTFGLFETQGGFSGRGNIASADINGDGFEDLIATRPADNLISLLFSDGDNPFNNVLSLNYPGSVSPGIIRTMNVYGSDFPDLVFTSNVNNEFRVLKNNGGSTSTTGFLDETTVTVNHTGISDIFPADMNNDGFTDVVIASSGDGKISWYENQSFQSAVAFGPENSVVDNSNLINSVFAGDFNGDNLTDIVSGENGGHEVAYYQNNGNGSFTRTVIGSNITNPEKVTAADLDNDGNLDVVYASSGDSEVGAFINNGDGTFGSKSVIGTGITQAVDVSVGDLNGDGLTDILATSPDDGQGMWFQNNGGNSFSSAIVLTSDFNGAVSIHPYDMDGNGNLDIAIRGQFSGTLGVSQNFLITPLSVNDFNPNGNVLYVNNGIEIVFDTDINTLNNFSTVFSGAVTFINDDGQTITPGALNAEGNSLILDNNNFYSLDTLTVRISSQNMQDNSGGQYFVDVDGDGQFTSADDTYSSSEFYVTMIGDFNNDFAVDFDDLNSFSNGWRDNDFGFETAPLDFSGGLTFPNARLNTDNDFNIEDIVAFIRFWNLTQDRNKAAKAQHIAALISGMDNGSVRDAASALRSGAKQALNSGTEITVGNDNTIQPASQQKSALSISDTLQHISYTKVQQAQEYSSNPDAPREVTYAFALSHPDSVTALSLVIDYDEEKLSVADITDQELFNMHSSSANVFLSHVDSVNGIITLNVANFGALSPVQEREIATLTFHSLNDQDAELIIASDLRAKGKPAQQQIARKAVKVVEELPESFTMSQNYPNPFNPTTTIHYELAEQAKVSITVFDILGRKVETLINENGVRPGYYKLNWDASRYASGMYIYVLNVESASGKAYSLSKKMVLVK</sequence>
<dbReference type="InterPro" id="IPR002909">
    <property type="entry name" value="IPT_dom"/>
</dbReference>
<dbReference type="Pfam" id="PF01833">
    <property type="entry name" value="TIG"/>
    <property type="match status" value="4"/>
</dbReference>
<dbReference type="InterPro" id="IPR036116">
    <property type="entry name" value="FN3_sf"/>
</dbReference>
<dbReference type="InterPro" id="IPR014756">
    <property type="entry name" value="Ig_E-set"/>
</dbReference>
<dbReference type="SUPFAM" id="SSF49265">
    <property type="entry name" value="Fibronectin type III"/>
    <property type="match status" value="2"/>
</dbReference>
<proteinExistence type="predicted"/>
<dbReference type="Pfam" id="PF18962">
    <property type="entry name" value="Por_Secre_tail"/>
    <property type="match status" value="1"/>
</dbReference>
<feature type="domain" description="Fibronectin type-III" evidence="5">
    <location>
        <begin position="1970"/>
        <end position="2069"/>
    </location>
</feature>
<feature type="signal peptide" evidence="4">
    <location>
        <begin position="1"/>
        <end position="23"/>
    </location>
</feature>
<dbReference type="Gene3D" id="2.60.40.10">
    <property type="entry name" value="Immunoglobulins"/>
    <property type="match status" value="7"/>
</dbReference>
<protein>
    <submittedName>
        <fullName evidence="6">FG-GAP-like repeat-containing protein</fullName>
    </submittedName>
</protein>
<reference evidence="6" key="1">
    <citation type="submission" date="2022-06" db="EMBL/GenBank/DDBJ databases">
        <title>Gracilimonas sp. CAU 1638 isolated from sea sediment.</title>
        <authorList>
            <person name="Kim W."/>
        </authorList>
    </citation>
    <scope>NUCLEOTIDE SEQUENCE</scope>
    <source>
        <strain evidence="6">CAU 1638</strain>
    </source>
</reference>
<evidence type="ECO:0000256" key="3">
    <source>
        <dbReference type="ARBA" id="ARBA00023180"/>
    </source>
</evidence>
<dbReference type="SUPFAM" id="SSF69318">
    <property type="entry name" value="Integrin alpha N-terminal domain"/>
    <property type="match status" value="7"/>
</dbReference>
<evidence type="ECO:0000256" key="2">
    <source>
        <dbReference type="ARBA" id="ARBA00022737"/>
    </source>
</evidence>
<dbReference type="SUPFAM" id="SSF81296">
    <property type="entry name" value="E set domains"/>
    <property type="match status" value="3"/>
</dbReference>
<keyword evidence="3" id="KW-0325">Glycoprotein</keyword>
<dbReference type="Gene3D" id="2.130.10.130">
    <property type="entry name" value="Integrin alpha, N-terminal"/>
    <property type="match status" value="5"/>
</dbReference>
<dbReference type="Gene3D" id="2.60.40.4070">
    <property type="match status" value="1"/>
</dbReference>
<dbReference type="EMBL" id="JANDBC010000002">
    <property type="protein sequence ID" value="MCP9292125.1"/>
    <property type="molecule type" value="Genomic_DNA"/>
</dbReference>
<dbReference type="InterPro" id="IPR026444">
    <property type="entry name" value="Secre_tail"/>
</dbReference>
<evidence type="ECO:0000256" key="1">
    <source>
        <dbReference type="ARBA" id="ARBA00022729"/>
    </source>
</evidence>
<dbReference type="RefSeq" id="WP_255134999.1">
    <property type="nucleotide sequence ID" value="NZ_JANDBC010000002.1"/>
</dbReference>
<evidence type="ECO:0000256" key="4">
    <source>
        <dbReference type="SAM" id="SignalP"/>
    </source>
</evidence>
<dbReference type="PANTHER" id="PTHR44103">
    <property type="entry name" value="PROPROTEIN CONVERTASE P"/>
    <property type="match status" value="1"/>
</dbReference>
<evidence type="ECO:0000313" key="7">
    <source>
        <dbReference type="Proteomes" id="UP001139125"/>
    </source>
</evidence>
<keyword evidence="1 4" id="KW-0732">Signal</keyword>
<comment type="caution">
    <text evidence="6">The sequence shown here is derived from an EMBL/GenBank/DDBJ whole genome shotgun (WGS) entry which is preliminary data.</text>
</comment>
<name>A0A9X2L4B5_9BACT</name>
<gene>
    <name evidence="6" type="ORF">NM125_11095</name>
</gene>
<keyword evidence="7" id="KW-1185">Reference proteome</keyword>
<dbReference type="InterPro" id="IPR003961">
    <property type="entry name" value="FN3_dom"/>
</dbReference>
<dbReference type="CDD" id="cd00063">
    <property type="entry name" value="FN3"/>
    <property type="match status" value="1"/>
</dbReference>
<dbReference type="PROSITE" id="PS50853">
    <property type="entry name" value="FN3"/>
    <property type="match status" value="2"/>
</dbReference>
<evidence type="ECO:0000313" key="6">
    <source>
        <dbReference type="EMBL" id="MCP9292125.1"/>
    </source>
</evidence>
<dbReference type="InterPro" id="IPR013783">
    <property type="entry name" value="Ig-like_fold"/>
</dbReference>
<feature type="chain" id="PRO_5040810046" evidence="4">
    <location>
        <begin position="24"/>
        <end position="3541"/>
    </location>
</feature>
<dbReference type="NCBIfam" id="TIGR04183">
    <property type="entry name" value="Por_Secre_tail"/>
    <property type="match status" value="1"/>
</dbReference>
<keyword evidence="2" id="KW-0677">Repeat</keyword>
<dbReference type="Pfam" id="PF13517">
    <property type="entry name" value="FG-GAP_3"/>
    <property type="match status" value="13"/>
</dbReference>
<dbReference type="SMART" id="SM00060">
    <property type="entry name" value="FN3"/>
    <property type="match status" value="2"/>
</dbReference>
<evidence type="ECO:0000259" key="5">
    <source>
        <dbReference type="PROSITE" id="PS50853"/>
    </source>
</evidence>